<name>A0A1V6Q945_9EURO</name>
<keyword evidence="3" id="KW-0539">Nucleus</keyword>
<evidence type="ECO:0000256" key="1">
    <source>
        <dbReference type="ARBA" id="ARBA00023015"/>
    </source>
</evidence>
<evidence type="ECO:0008006" key="6">
    <source>
        <dbReference type="Google" id="ProtNLM"/>
    </source>
</evidence>
<evidence type="ECO:0000256" key="3">
    <source>
        <dbReference type="ARBA" id="ARBA00023242"/>
    </source>
</evidence>
<sequence>MSQDSLVASLDGLETLLLQSRYHISVGQMDTARLIFKRASHIAHLMKVHQQDELFGPRAESLLFQILYSERFMSLMLGQPFSAIDQTSAAQNEVLQSVTPQILERIHVTISERIIARNLHIQHAHRHGNIRNGGATQDQEEIESLDRDLKNAARALPTTWWIPPTTEGAETEASIMDRTAKLLLQSHQYYLLILVHQPYLLGVLRWNASQTQRNSIDQIYSKMAIVSASREVLARYLILRKLHESPSYRGLDDKALTATFALLLSHLEGHTLGSANLLEHQRPQDLGIIDCVIGCIDNLSRRNQDSQGSDRAKLLRRFVEIEADAAEGDKYILCNDAAPDDTRMNHSVRGQSHLEFDIPYFGTMHIVHQASTRSDRDVEFSTISMSNIAPEL</sequence>
<comment type="caution">
    <text evidence="4">The sequence shown here is derived from an EMBL/GenBank/DDBJ whole genome shotgun (WGS) entry which is preliminary data.</text>
</comment>
<accession>A0A1V6Q945</accession>
<dbReference type="PANTHER" id="PTHR47840">
    <property type="entry name" value="ZN(II)2CYS6 TRANSCRIPTION FACTOR (EUROFUNG)-RELATED"/>
    <property type="match status" value="1"/>
</dbReference>
<keyword evidence="1" id="KW-0805">Transcription regulation</keyword>
<reference evidence="5" key="1">
    <citation type="journal article" date="2017" name="Nat. Microbiol.">
        <title>Global analysis of biosynthetic gene clusters reveals vast potential of secondary metabolite production in Penicillium species.</title>
        <authorList>
            <person name="Nielsen J.C."/>
            <person name="Grijseels S."/>
            <person name="Prigent S."/>
            <person name="Ji B."/>
            <person name="Dainat J."/>
            <person name="Nielsen K.F."/>
            <person name="Frisvad J.C."/>
            <person name="Workman M."/>
            <person name="Nielsen J."/>
        </authorList>
    </citation>
    <scope>NUCLEOTIDE SEQUENCE [LARGE SCALE GENOMIC DNA]</scope>
    <source>
        <strain evidence="5">IBT 31811</strain>
    </source>
</reference>
<keyword evidence="5" id="KW-1185">Reference proteome</keyword>
<proteinExistence type="predicted"/>
<dbReference type="PANTHER" id="PTHR47840:SF1">
    <property type="entry name" value="ZN(II)2CYS6 TRANSCRIPTION FACTOR (EUROFUNG)"/>
    <property type="match status" value="1"/>
</dbReference>
<evidence type="ECO:0000313" key="5">
    <source>
        <dbReference type="Proteomes" id="UP000191672"/>
    </source>
</evidence>
<dbReference type="EMBL" id="MDYN01000009">
    <property type="protein sequence ID" value="OQD85734.1"/>
    <property type="molecule type" value="Genomic_DNA"/>
</dbReference>
<evidence type="ECO:0000313" key="4">
    <source>
        <dbReference type="EMBL" id="OQD85734.1"/>
    </source>
</evidence>
<dbReference type="STRING" id="416450.A0A1V6Q945"/>
<dbReference type="CDD" id="cd12148">
    <property type="entry name" value="fungal_TF_MHR"/>
    <property type="match status" value="1"/>
</dbReference>
<dbReference type="Proteomes" id="UP000191672">
    <property type="component" value="Unassembled WGS sequence"/>
</dbReference>
<gene>
    <name evidence="4" type="ORF">PENANT_c009G10941</name>
</gene>
<organism evidence="4 5">
    <name type="scientific">Penicillium antarcticum</name>
    <dbReference type="NCBI Taxonomy" id="416450"/>
    <lineage>
        <taxon>Eukaryota</taxon>
        <taxon>Fungi</taxon>
        <taxon>Dikarya</taxon>
        <taxon>Ascomycota</taxon>
        <taxon>Pezizomycotina</taxon>
        <taxon>Eurotiomycetes</taxon>
        <taxon>Eurotiomycetidae</taxon>
        <taxon>Eurotiales</taxon>
        <taxon>Aspergillaceae</taxon>
        <taxon>Penicillium</taxon>
    </lineage>
</organism>
<keyword evidence="2" id="KW-0804">Transcription</keyword>
<evidence type="ECO:0000256" key="2">
    <source>
        <dbReference type="ARBA" id="ARBA00023163"/>
    </source>
</evidence>
<protein>
    <recommendedName>
        <fullName evidence="6">Transcription factor domain-containing protein</fullName>
    </recommendedName>
</protein>
<dbReference type="AlphaFoldDB" id="A0A1V6Q945"/>